<name>A0ABS5G737_9BRAD</name>
<protein>
    <submittedName>
        <fullName evidence="1">Uncharacterized protein</fullName>
    </submittedName>
</protein>
<evidence type="ECO:0000313" key="2">
    <source>
        <dbReference type="Proteomes" id="UP001314635"/>
    </source>
</evidence>
<accession>A0ABS5G737</accession>
<dbReference type="EMBL" id="JAFCLK010000013">
    <property type="protein sequence ID" value="MBR1137132.1"/>
    <property type="molecule type" value="Genomic_DNA"/>
</dbReference>
<comment type="caution">
    <text evidence="1">The sequence shown here is derived from an EMBL/GenBank/DDBJ whole genome shotgun (WGS) entry which is preliminary data.</text>
</comment>
<dbReference type="RefSeq" id="WP_172240126.1">
    <property type="nucleotide sequence ID" value="NZ_JABFDP010000024.1"/>
</dbReference>
<reference evidence="2" key="1">
    <citation type="journal article" date="2021" name="ISME J.">
        <title>Evolutionary origin and ecological implication of a unique nif island in free-living Bradyrhizobium lineages.</title>
        <authorList>
            <person name="Tao J."/>
        </authorList>
    </citation>
    <scope>NUCLEOTIDE SEQUENCE [LARGE SCALE GENOMIC DNA]</scope>
    <source>
        <strain evidence="2">SZCCT0094</strain>
    </source>
</reference>
<sequence>MLQTDTGTLALFVSLLTTVPAYAADKSVALLLATDVRSAASSGLLGASGDASGAIHYPDQSLAYPISETPENKPLLDAWKTSHRFFVVPLEISLAPKSGLTAQRVNVSLAFIGLGSMDKQPLVIDVFPKTEFTPRAISANGEVKLGADLKFEPDVYGAKINAGATAGISGAVVYKYTPKFPNVISGYGSGTAFWQLVKTQDSEPVGGLPLKLVVACPIASLAKDLLVTADIRVDYDGPWWTTGISVASFRTKISFPPEAVAK</sequence>
<evidence type="ECO:0000313" key="1">
    <source>
        <dbReference type="EMBL" id="MBR1137132.1"/>
    </source>
</evidence>
<keyword evidence="2" id="KW-1185">Reference proteome</keyword>
<proteinExistence type="predicted"/>
<dbReference type="Proteomes" id="UP001314635">
    <property type="component" value="Unassembled WGS sequence"/>
</dbReference>
<gene>
    <name evidence="1" type="ORF">JQ619_15265</name>
</gene>
<organism evidence="1 2">
    <name type="scientific">Bradyrhizobium denitrificans</name>
    <dbReference type="NCBI Taxonomy" id="2734912"/>
    <lineage>
        <taxon>Bacteria</taxon>
        <taxon>Pseudomonadati</taxon>
        <taxon>Pseudomonadota</taxon>
        <taxon>Alphaproteobacteria</taxon>
        <taxon>Hyphomicrobiales</taxon>
        <taxon>Nitrobacteraceae</taxon>
        <taxon>Bradyrhizobium</taxon>
    </lineage>
</organism>